<proteinExistence type="inferred from homology"/>
<dbReference type="GO" id="GO:0003774">
    <property type="term" value="F:cytoskeletal motor activity"/>
    <property type="evidence" value="ECO:0007669"/>
    <property type="project" value="UniProtKB-UniRule"/>
</dbReference>
<keyword evidence="3 5" id="KW-0518">Myosin</keyword>
<evidence type="ECO:0000256" key="6">
    <source>
        <dbReference type="SAM" id="MobiDB-lite"/>
    </source>
</evidence>
<feature type="domain" description="Myosin motor" evidence="7">
    <location>
        <begin position="411"/>
        <end position="641"/>
    </location>
</feature>
<dbReference type="AlphaFoldDB" id="A0AAV2J6K7"/>
<keyword evidence="4 5" id="KW-0505">Motor protein</keyword>
<dbReference type="GO" id="GO:0051015">
    <property type="term" value="F:actin filament binding"/>
    <property type="evidence" value="ECO:0007669"/>
    <property type="project" value="TreeGrafter"/>
</dbReference>
<dbReference type="Pfam" id="PF00063">
    <property type="entry name" value="Myosin_head"/>
    <property type="match status" value="1"/>
</dbReference>
<feature type="compositionally biased region" description="Polar residues" evidence="6">
    <location>
        <begin position="104"/>
        <end position="116"/>
    </location>
</feature>
<comment type="caution">
    <text evidence="5">Lacks conserved residue(s) required for the propagation of feature annotation.</text>
</comment>
<comment type="similarity">
    <text evidence="5">Belongs to the TRAFAC class myosin-kinesin ATPase superfamily. Myosin family.</text>
</comment>
<feature type="compositionally biased region" description="Polar residues" evidence="6">
    <location>
        <begin position="40"/>
        <end position="55"/>
    </location>
</feature>
<keyword evidence="5" id="KW-0009">Actin-binding</keyword>
<dbReference type="Pfam" id="PF24556">
    <property type="entry name" value="SH3_Myosin-XVIIIa"/>
    <property type="match status" value="1"/>
</dbReference>
<dbReference type="InterPro" id="IPR001609">
    <property type="entry name" value="Myosin_head_motor_dom-like"/>
</dbReference>
<dbReference type="PRINTS" id="PR00193">
    <property type="entry name" value="MYOSINHEAVY"/>
</dbReference>
<keyword evidence="1 5" id="KW-0547">Nucleotide-binding</keyword>
<organism evidence="8 9">
    <name type="scientific">Knipowitschia caucasica</name>
    <name type="common">Caucasian dwarf goby</name>
    <name type="synonym">Pomatoschistus caucasicus</name>
    <dbReference type="NCBI Taxonomy" id="637954"/>
    <lineage>
        <taxon>Eukaryota</taxon>
        <taxon>Metazoa</taxon>
        <taxon>Chordata</taxon>
        <taxon>Craniata</taxon>
        <taxon>Vertebrata</taxon>
        <taxon>Euteleostomi</taxon>
        <taxon>Actinopterygii</taxon>
        <taxon>Neopterygii</taxon>
        <taxon>Teleostei</taxon>
        <taxon>Neoteleostei</taxon>
        <taxon>Acanthomorphata</taxon>
        <taxon>Gobiaria</taxon>
        <taxon>Gobiiformes</taxon>
        <taxon>Gobioidei</taxon>
        <taxon>Gobiidae</taxon>
        <taxon>Gobiinae</taxon>
        <taxon>Knipowitschia</taxon>
    </lineage>
</organism>
<dbReference type="Gene3D" id="3.40.850.10">
    <property type="entry name" value="Kinesin motor domain"/>
    <property type="match status" value="1"/>
</dbReference>
<keyword evidence="9" id="KW-1185">Reference proteome</keyword>
<gene>
    <name evidence="8" type="ORF">KC01_LOCUS3570</name>
</gene>
<dbReference type="GO" id="GO:0005524">
    <property type="term" value="F:ATP binding"/>
    <property type="evidence" value="ECO:0007669"/>
    <property type="project" value="UniProtKB-UniRule"/>
</dbReference>
<dbReference type="PANTHER" id="PTHR47335">
    <property type="entry name" value="UNCONVENTIONAL MYOSIN-XVI"/>
    <property type="match status" value="1"/>
</dbReference>
<feature type="compositionally biased region" description="Polar residues" evidence="6">
    <location>
        <begin position="154"/>
        <end position="165"/>
    </location>
</feature>
<dbReference type="GO" id="GO:2000134">
    <property type="term" value="P:negative regulation of G1/S transition of mitotic cell cycle"/>
    <property type="evidence" value="ECO:0007669"/>
    <property type="project" value="TreeGrafter"/>
</dbReference>
<dbReference type="GO" id="GO:0019903">
    <property type="term" value="F:protein phosphatase binding"/>
    <property type="evidence" value="ECO:0007669"/>
    <property type="project" value="TreeGrafter"/>
</dbReference>
<evidence type="ECO:0000313" key="9">
    <source>
        <dbReference type="Proteomes" id="UP001497482"/>
    </source>
</evidence>
<dbReference type="PANTHER" id="PTHR47335:SF1">
    <property type="entry name" value="UNCONVENTIONAL MYOSIN-XVI"/>
    <property type="match status" value="1"/>
</dbReference>
<dbReference type="GO" id="GO:0016459">
    <property type="term" value="C:myosin complex"/>
    <property type="evidence" value="ECO:0007669"/>
    <property type="project" value="UniProtKB-KW"/>
</dbReference>
<reference evidence="8 9" key="1">
    <citation type="submission" date="2024-04" db="EMBL/GenBank/DDBJ databases">
        <authorList>
            <person name="Waldvogel A.-M."/>
            <person name="Schoenle A."/>
        </authorList>
    </citation>
    <scope>NUCLEOTIDE SEQUENCE [LARGE SCALE GENOMIC DNA]</scope>
</reference>
<dbReference type="SMART" id="SM00242">
    <property type="entry name" value="MYSc"/>
    <property type="match status" value="1"/>
</dbReference>
<evidence type="ECO:0000256" key="2">
    <source>
        <dbReference type="ARBA" id="ARBA00022840"/>
    </source>
</evidence>
<protein>
    <recommendedName>
        <fullName evidence="7">Myosin motor domain-containing protein</fullName>
    </recommendedName>
</protein>
<dbReference type="InterPro" id="IPR057772">
    <property type="entry name" value="SH3_Myo18a"/>
</dbReference>
<evidence type="ECO:0000256" key="5">
    <source>
        <dbReference type="PROSITE-ProRule" id="PRU00782"/>
    </source>
</evidence>
<feature type="region of interest" description="Disordered" evidence="6">
    <location>
        <begin position="196"/>
        <end position="220"/>
    </location>
</feature>
<dbReference type="GO" id="GO:0048812">
    <property type="term" value="P:neuron projection morphogenesis"/>
    <property type="evidence" value="ECO:0007669"/>
    <property type="project" value="TreeGrafter"/>
</dbReference>
<name>A0AAV2J6K7_KNICA</name>
<dbReference type="Proteomes" id="UP001497482">
    <property type="component" value="Chromosome 10"/>
</dbReference>
<evidence type="ECO:0000256" key="3">
    <source>
        <dbReference type="ARBA" id="ARBA00023123"/>
    </source>
</evidence>
<evidence type="ECO:0000256" key="4">
    <source>
        <dbReference type="ARBA" id="ARBA00023175"/>
    </source>
</evidence>
<dbReference type="GO" id="GO:0048471">
    <property type="term" value="C:perinuclear region of cytoplasm"/>
    <property type="evidence" value="ECO:0007669"/>
    <property type="project" value="TreeGrafter"/>
</dbReference>
<dbReference type="InterPro" id="IPR036961">
    <property type="entry name" value="Kinesin_motor_dom_sf"/>
</dbReference>
<feature type="compositionally biased region" description="Basic and acidic residues" evidence="6">
    <location>
        <begin position="201"/>
        <end position="212"/>
    </location>
</feature>
<evidence type="ECO:0000259" key="7">
    <source>
        <dbReference type="PROSITE" id="PS51456"/>
    </source>
</evidence>
<keyword evidence="2 5" id="KW-0067">ATP-binding</keyword>
<feature type="region of interest" description="Disordered" evidence="6">
    <location>
        <begin position="40"/>
        <end position="179"/>
    </location>
</feature>
<feature type="binding site" evidence="5">
    <location>
        <begin position="504"/>
        <end position="511"/>
    </location>
    <ligand>
        <name>ATP</name>
        <dbReference type="ChEBI" id="CHEBI:30616"/>
    </ligand>
</feature>
<sequence length="641" mass="70667">MVSPQLLLSGTPHTRSPLAEACQRGRVLALFLTPPYQNSCPHISAVTSPSTNRFSARSIKTENEPAPKSPENEAALSRAKSVPALDPGRGLFRGKSPSPDPSPLATTRVRSPSPKSRTPVKVPERFKSPEPPQSSTRNPERVRSPHLADPVHNGSASETNGTLNGNDDMEYSDDQNSTRKKVVKVVRRVVRKVLPSDEDEYQKPQETAKPEGTKSTTLSRGFSFKHDTVKTEDDISRDIKQVKQRPVSMFVNTGAVKAAEVKKQEEAPLSPTEEAQRRLMRIFNAPLHTDLPKPVPVQAPEPRGGVQGFCSRVTCQTGSVEDEQIALLQSSHAAADRSQVKTEEQIAAEKDWYGSEKVWLVHKDGFSLATVVKTEAGALPEGKVKIRLEHDGSILDVDEDDIEKANPPSFDRSEDLASLLYLNESSVMNCLRQRYGGNLIHTYAGPNTVVINPLSMPSMYSEKVMHMFKGCRREDMAPHIYSVAQRAYRNLLTTRQDQSIVLLGKSGSGKTTNTQHLVQYLVSIAGSTGKIFSAEKWQAVYTILEAFGNSSTSMNSNASRFSHVVSLDFDQAGQVSSASIQTMLLEKLRVSRRPESESTFNVFYFLLSGADSSLRTELHLNHLAENSTFGILPQTKVQVHK</sequence>
<accession>A0AAV2J6K7</accession>
<dbReference type="InterPro" id="IPR027417">
    <property type="entry name" value="P-loop_NTPase"/>
</dbReference>
<dbReference type="InterPro" id="IPR052838">
    <property type="entry name" value="Myosin-XVI"/>
</dbReference>
<evidence type="ECO:0000256" key="1">
    <source>
        <dbReference type="ARBA" id="ARBA00022741"/>
    </source>
</evidence>
<dbReference type="PROSITE" id="PS51456">
    <property type="entry name" value="MYOSIN_MOTOR"/>
    <property type="match status" value="1"/>
</dbReference>
<evidence type="ECO:0000313" key="8">
    <source>
        <dbReference type="EMBL" id="CAL1571455.1"/>
    </source>
</evidence>
<dbReference type="SUPFAM" id="SSF52540">
    <property type="entry name" value="P-loop containing nucleoside triphosphate hydrolases"/>
    <property type="match status" value="1"/>
</dbReference>
<dbReference type="GO" id="GO:0043491">
    <property type="term" value="P:phosphatidylinositol 3-kinase/protein kinase B signal transduction"/>
    <property type="evidence" value="ECO:0007669"/>
    <property type="project" value="TreeGrafter"/>
</dbReference>
<dbReference type="FunFam" id="3.40.850.10:FF:000020">
    <property type="entry name" value="unconventional myosin-XVIIIa isoform X1"/>
    <property type="match status" value="1"/>
</dbReference>
<dbReference type="EMBL" id="OZ035832">
    <property type="protein sequence ID" value="CAL1571455.1"/>
    <property type="molecule type" value="Genomic_DNA"/>
</dbReference>
<dbReference type="GO" id="GO:0005654">
    <property type="term" value="C:nucleoplasm"/>
    <property type="evidence" value="ECO:0007669"/>
    <property type="project" value="TreeGrafter"/>
</dbReference>